<keyword evidence="1" id="KW-0732">Signal</keyword>
<feature type="chain" id="PRO_5014707959" evidence="1">
    <location>
        <begin position="30"/>
        <end position="70"/>
    </location>
</feature>
<proteinExistence type="predicted"/>
<accession>A0A2M3ZVF9</accession>
<dbReference type="AlphaFoldDB" id="A0A2M3ZVF9"/>
<feature type="signal peptide" evidence="1">
    <location>
        <begin position="1"/>
        <end position="29"/>
    </location>
</feature>
<reference evidence="2" key="1">
    <citation type="submission" date="2018-01" db="EMBL/GenBank/DDBJ databases">
        <title>An insight into the sialome of Amazonian anophelines.</title>
        <authorList>
            <person name="Ribeiro J.M."/>
            <person name="Scarpassa V."/>
            <person name="Calvo E."/>
        </authorList>
    </citation>
    <scope>NUCLEOTIDE SEQUENCE</scope>
    <source>
        <tissue evidence="2">Salivary glands</tissue>
    </source>
</reference>
<evidence type="ECO:0000313" key="2">
    <source>
        <dbReference type="EMBL" id="MBW32499.1"/>
    </source>
</evidence>
<evidence type="ECO:0000256" key="1">
    <source>
        <dbReference type="SAM" id="SignalP"/>
    </source>
</evidence>
<protein>
    <submittedName>
        <fullName evidence="2">Putative secreted peptide</fullName>
    </submittedName>
</protein>
<name>A0A2M3ZVF9_9DIPT</name>
<sequence>MLSHHRRRRGSLGFRSVGLLIFKASLATALHHATHHGPEGGRMLLSCWFSQKVSKGSLAMEWRRKKRKKK</sequence>
<dbReference type="EMBL" id="GGFM01011748">
    <property type="protein sequence ID" value="MBW32499.1"/>
    <property type="molecule type" value="Transcribed_RNA"/>
</dbReference>
<organism evidence="2">
    <name type="scientific">Anopheles braziliensis</name>
    <dbReference type="NCBI Taxonomy" id="58242"/>
    <lineage>
        <taxon>Eukaryota</taxon>
        <taxon>Metazoa</taxon>
        <taxon>Ecdysozoa</taxon>
        <taxon>Arthropoda</taxon>
        <taxon>Hexapoda</taxon>
        <taxon>Insecta</taxon>
        <taxon>Pterygota</taxon>
        <taxon>Neoptera</taxon>
        <taxon>Endopterygota</taxon>
        <taxon>Diptera</taxon>
        <taxon>Nematocera</taxon>
        <taxon>Culicoidea</taxon>
        <taxon>Culicidae</taxon>
        <taxon>Anophelinae</taxon>
        <taxon>Anopheles</taxon>
    </lineage>
</organism>